<dbReference type="AlphaFoldDB" id="A0A4U6D873"/>
<dbReference type="RefSeq" id="WP_137339492.1">
    <property type="nucleotide sequence ID" value="NZ_BSQH01000002.1"/>
</dbReference>
<feature type="transmembrane region" description="Helical" evidence="1">
    <location>
        <begin position="52"/>
        <end position="70"/>
    </location>
</feature>
<feature type="transmembrane region" description="Helical" evidence="1">
    <location>
        <begin position="156"/>
        <end position="178"/>
    </location>
</feature>
<protein>
    <submittedName>
        <fullName evidence="2">Uncharacterized protein</fullName>
    </submittedName>
</protein>
<sequence length="204" mass="23605">MNLDELKMNWKTLDEKFSATQKLTEQMVFSMMKEQSKSTITKIQNRLKRTSYFFIGLLILFAAILAGNPFDYFHVYEFIPTILYISLVFAALKIIFQEIHNIQKITLTKSNLRESLQKIIALQERFKIVMDNVWKISMSIGFLFGLSLMVRNFEKYGLFKSGLLVAGFAFVVLSMFILAKSIFKKLPDANTEELKVNLAELDSI</sequence>
<keyword evidence="1" id="KW-0812">Transmembrane</keyword>
<proteinExistence type="predicted"/>
<dbReference type="EMBL" id="SZVO01000003">
    <property type="protein sequence ID" value="TKT92765.1"/>
    <property type="molecule type" value="Genomic_DNA"/>
</dbReference>
<accession>A0A4U6D873</accession>
<dbReference type="Proteomes" id="UP000304900">
    <property type="component" value="Unassembled WGS sequence"/>
</dbReference>
<keyword evidence="1" id="KW-1133">Transmembrane helix</keyword>
<evidence type="ECO:0000313" key="2">
    <source>
        <dbReference type="EMBL" id="TKT92765.1"/>
    </source>
</evidence>
<feature type="transmembrane region" description="Helical" evidence="1">
    <location>
        <begin position="76"/>
        <end position="96"/>
    </location>
</feature>
<evidence type="ECO:0000313" key="3">
    <source>
        <dbReference type="Proteomes" id="UP000304900"/>
    </source>
</evidence>
<name>A0A4U6D873_9BACT</name>
<comment type="caution">
    <text evidence="2">The sequence shown here is derived from an EMBL/GenBank/DDBJ whole genome shotgun (WGS) entry which is preliminary data.</text>
</comment>
<organism evidence="2 3">
    <name type="scientific">Dyadobacter frigoris</name>
    <dbReference type="NCBI Taxonomy" id="2576211"/>
    <lineage>
        <taxon>Bacteria</taxon>
        <taxon>Pseudomonadati</taxon>
        <taxon>Bacteroidota</taxon>
        <taxon>Cytophagia</taxon>
        <taxon>Cytophagales</taxon>
        <taxon>Spirosomataceae</taxon>
        <taxon>Dyadobacter</taxon>
    </lineage>
</organism>
<dbReference type="OrthoDB" id="950997at2"/>
<keyword evidence="3" id="KW-1185">Reference proteome</keyword>
<gene>
    <name evidence="2" type="ORF">FDK13_08150</name>
</gene>
<reference evidence="2 3" key="1">
    <citation type="submission" date="2019-05" db="EMBL/GenBank/DDBJ databases">
        <title>Dyadobacter AR-3-8 sp. nov., isolated from arctic soil.</title>
        <authorList>
            <person name="Chaudhary D.K."/>
        </authorList>
    </citation>
    <scope>NUCLEOTIDE SEQUENCE [LARGE SCALE GENOMIC DNA]</scope>
    <source>
        <strain evidence="2 3">AR-3-8</strain>
    </source>
</reference>
<keyword evidence="1" id="KW-0472">Membrane</keyword>
<evidence type="ECO:0000256" key="1">
    <source>
        <dbReference type="SAM" id="Phobius"/>
    </source>
</evidence>